<organism evidence="1 2">
    <name type="scientific">Rhizobium mongolense subsp. loessense</name>
    <dbReference type="NCBI Taxonomy" id="158890"/>
    <lineage>
        <taxon>Bacteria</taxon>
        <taxon>Pseudomonadati</taxon>
        <taxon>Pseudomonadota</taxon>
        <taxon>Alphaproteobacteria</taxon>
        <taxon>Hyphomicrobiales</taxon>
        <taxon>Rhizobiaceae</taxon>
        <taxon>Rhizobium/Agrobacterium group</taxon>
        <taxon>Rhizobium</taxon>
    </lineage>
</organism>
<evidence type="ECO:0008006" key="3">
    <source>
        <dbReference type="Google" id="ProtNLM"/>
    </source>
</evidence>
<sequence length="121" mass="12977">MTLEEIIQRLESATGPDRTLDVEIALAVGYQRRAANSADTEQRVVWIRPDGSLPQKIPFFTAAVDDALALVMRIAPDKSGGFSWESGVGSAKLGESQYVQSVTPAIALCIAALKHKAYTGT</sequence>
<dbReference type="RefSeq" id="WP_092586299.1">
    <property type="nucleotide sequence ID" value="NZ_FMTM01000005.1"/>
</dbReference>
<evidence type="ECO:0000313" key="1">
    <source>
        <dbReference type="EMBL" id="SCW66735.1"/>
    </source>
</evidence>
<accession>A0A1G4SDV9</accession>
<dbReference type="AlphaFoldDB" id="A0A1G4SDV9"/>
<reference evidence="1 2" key="1">
    <citation type="submission" date="2016-10" db="EMBL/GenBank/DDBJ databases">
        <authorList>
            <person name="de Groot N.N."/>
        </authorList>
    </citation>
    <scope>NUCLEOTIDE SEQUENCE [LARGE SCALE GENOMIC DNA]</scope>
    <source>
        <strain evidence="1 2">CGMCC 1.3401</strain>
    </source>
</reference>
<protein>
    <recommendedName>
        <fullName evidence="3">Phage ABA sandwich domain-containing protein</fullName>
    </recommendedName>
</protein>
<gene>
    <name evidence="1" type="ORF">SAMN02927900_03633</name>
</gene>
<evidence type="ECO:0000313" key="2">
    <source>
        <dbReference type="Proteomes" id="UP000199542"/>
    </source>
</evidence>
<name>A0A1G4SDV9_9HYPH</name>
<dbReference type="Proteomes" id="UP000199542">
    <property type="component" value="Unassembled WGS sequence"/>
</dbReference>
<dbReference type="EMBL" id="FMTM01000005">
    <property type="protein sequence ID" value="SCW66735.1"/>
    <property type="molecule type" value="Genomic_DNA"/>
</dbReference>
<proteinExistence type="predicted"/>